<feature type="domain" description="YfjL-like N-terminal" evidence="3">
    <location>
        <begin position="6"/>
        <end position="97"/>
    </location>
</feature>
<keyword evidence="1" id="KW-0472">Membrane</keyword>
<gene>
    <name evidence="4" type="ORF">ACFPM4_17625</name>
</gene>
<feature type="transmembrane region" description="Helical" evidence="1">
    <location>
        <begin position="9"/>
        <end position="29"/>
    </location>
</feature>
<dbReference type="Pfam" id="PF25425">
    <property type="entry name" value="YfjL_N"/>
    <property type="match status" value="1"/>
</dbReference>
<dbReference type="Pfam" id="PF24911">
    <property type="entry name" value="YfjL_C"/>
    <property type="match status" value="1"/>
</dbReference>
<proteinExistence type="predicted"/>
<organism evidence="4 5">
    <name type="scientific">Lederbergia graminis</name>
    <dbReference type="NCBI Taxonomy" id="735518"/>
    <lineage>
        <taxon>Bacteria</taxon>
        <taxon>Bacillati</taxon>
        <taxon>Bacillota</taxon>
        <taxon>Bacilli</taxon>
        <taxon>Bacillales</taxon>
        <taxon>Bacillaceae</taxon>
        <taxon>Lederbergia</taxon>
    </lineage>
</organism>
<dbReference type="InterPro" id="IPR056905">
    <property type="entry name" value="YfjL_C"/>
</dbReference>
<dbReference type="Proteomes" id="UP001596147">
    <property type="component" value="Unassembled WGS sequence"/>
</dbReference>
<keyword evidence="5" id="KW-1185">Reference proteome</keyword>
<comment type="caution">
    <text evidence="4">The sequence shown here is derived from an EMBL/GenBank/DDBJ whole genome shotgun (WGS) entry which is preliminary data.</text>
</comment>
<keyword evidence="1" id="KW-1133">Transmembrane helix</keyword>
<dbReference type="RefSeq" id="WP_382354745.1">
    <property type="nucleotide sequence ID" value="NZ_JBHSMC010000027.1"/>
</dbReference>
<accession>A0ABW0LPV4</accession>
<evidence type="ECO:0000259" key="2">
    <source>
        <dbReference type="Pfam" id="PF24911"/>
    </source>
</evidence>
<protein>
    <submittedName>
        <fullName evidence="4">Uncharacterized protein</fullName>
    </submittedName>
</protein>
<keyword evidence="1" id="KW-0812">Transmembrane</keyword>
<evidence type="ECO:0000259" key="3">
    <source>
        <dbReference type="Pfam" id="PF25425"/>
    </source>
</evidence>
<evidence type="ECO:0000256" key="1">
    <source>
        <dbReference type="SAM" id="Phobius"/>
    </source>
</evidence>
<dbReference type="EMBL" id="JBHSMC010000027">
    <property type="protein sequence ID" value="MFC5466546.1"/>
    <property type="molecule type" value="Genomic_DNA"/>
</dbReference>
<feature type="domain" description="YfjL-like C-terminal" evidence="2">
    <location>
        <begin position="117"/>
        <end position="231"/>
    </location>
</feature>
<name>A0ABW0LPV4_9BACI</name>
<evidence type="ECO:0000313" key="5">
    <source>
        <dbReference type="Proteomes" id="UP001596147"/>
    </source>
</evidence>
<sequence length="238" mass="27688">MIAIKKKKILYIILLIILVVIILFLYQIFNGNPVSKHYLKAGLEDFLEEEFPDSEYRINGDGVYDFTFGMYGFDVTEFRGDDEIEYVFEVWGAVKPTDIHYYPVNTDYELGAKFGKEIKEQLYEGIDSEIPGIVTQIEFYLDVLEEKYPPDTKWSHDIELIEPFDINFSLDVTNLSKEQTLEVVQVIQKTLNNGKYPYNDAKIEGFVYAKGSKDYAKYTVNFDKDTDISLRVINEHSK</sequence>
<evidence type="ECO:0000313" key="4">
    <source>
        <dbReference type="EMBL" id="MFC5466546.1"/>
    </source>
</evidence>
<dbReference type="InterPro" id="IPR057359">
    <property type="entry name" value="YfjL_N"/>
</dbReference>
<reference evidence="5" key="1">
    <citation type="journal article" date="2019" name="Int. J. Syst. Evol. Microbiol.">
        <title>The Global Catalogue of Microorganisms (GCM) 10K type strain sequencing project: providing services to taxonomists for standard genome sequencing and annotation.</title>
        <authorList>
            <consortium name="The Broad Institute Genomics Platform"/>
            <consortium name="The Broad Institute Genome Sequencing Center for Infectious Disease"/>
            <person name="Wu L."/>
            <person name="Ma J."/>
        </authorList>
    </citation>
    <scope>NUCLEOTIDE SEQUENCE [LARGE SCALE GENOMIC DNA]</scope>
    <source>
        <strain evidence="5">CGMCC 1.12237</strain>
    </source>
</reference>